<gene>
    <name evidence="2" type="ORF">N8I74_02105</name>
</gene>
<evidence type="ECO:0000313" key="3">
    <source>
        <dbReference type="Proteomes" id="UP001061302"/>
    </source>
</evidence>
<dbReference type="Proteomes" id="UP001061302">
    <property type="component" value="Chromosome"/>
</dbReference>
<organism evidence="2 3">
    <name type="scientific">Chitiniphilus purpureus</name>
    <dbReference type="NCBI Taxonomy" id="2981137"/>
    <lineage>
        <taxon>Bacteria</taxon>
        <taxon>Pseudomonadati</taxon>
        <taxon>Pseudomonadota</taxon>
        <taxon>Betaproteobacteria</taxon>
        <taxon>Neisseriales</taxon>
        <taxon>Chitinibacteraceae</taxon>
        <taxon>Chitiniphilus</taxon>
    </lineage>
</organism>
<feature type="domain" description="SnoaL-like" evidence="1">
    <location>
        <begin position="9"/>
        <end position="107"/>
    </location>
</feature>
<proteinExistence type="predicted"/>
<name>A0ABY6DNC3_9NEIS</name>
<dbReference type="EMBL" id="CP106753">
    <property type="protein sequence ID" value="UXY15832.1"/>
    <property type="molecule type" value="Genomic_DNA"/>
</dbReference>
<reference evidence="2" key="1">
    <citation type="submission" date="2022-10" db="EMBL/GenBank/DDBJ databases">
        <title>Chitiniphilus purpureus sp. nov., a novel chitin-degrading bacterium isolated from crawfish pond sediment.</title>
        <authorList>
            <person name="Li K."/>
        </authorList>
    </citation>
    <scope>NUCLEOTIDE SEQUENCE</scope>
    <source>
        <strain evidence="2">CD1</strain>
    </source>
</reference>
<dbReference type="Gene3D" id="3.10.450.50">
    <property type="match status" value="1"/>
</dbReference>
<dbReference type="InterPro" id="IPR037401">
    <property type="entry name" value="SnoaL-like"/>
</dbReference>
<protein>
    <submittedName>
        <fullName evidence="2">Nuclear transport factor 2 family protein</fullName>
    </submittedName>
</protein>
<keyword evidence="3" id="KW-1185">Reference proteome</keyword>
<dbReference type="InterPro" id="IPR032710">
    <property type="entry name" value="NTF2-like_dom_sf"/>
</dbReference>
<dbReference type="Pfam" id="PF12680">
    <property type="entry name" value="SnoaL_2"/>
    <property type="match status" value="1"/>
</dbReference>
<dbReference type="RefSeq" id="WP_263125267.1">
    <property type="nucleotide sequence ID" value="NZ_CP106753.1"/>
</dbReference>
<evidence type="ECO:0000313" key="2">
    <source>
        <dbReference type="EMBL" id="UXY15832.1"/>
    </source>
</evidence>
<accession>A0ABY6DNC3</accession>
<sequence>MSRLDLLIAWYESLCPETLAELPLFYAADARFKDPFNDVRGHAAITAVFAHMFATTQAPRFLVRERLADTHQAFVTWDFEFGLKGRRHTVHGTTRFVFDTEGLVVEHRDYWDAAEELWQQLPVLGPITRWLRRRFASS</sequence>
<evidence type="ECO:0000259" key="1">
    <source>
        <dbReference type="Pfam" id="PF12680"/>
    </source>
</evidence>
<dbReference type="SUPFAM" id="SSF54427">
    <property type="entry name" value="NTF2-like"/>
    <property type="match status" value="1"/>
</dbReference>